<dbReference type="InterPro" id="IPR005835">
    <property type="entry name" value="NTP_transferase_dom"/>
</dbReference>
<evidence type="ECO:0000313" key="3">
    <source>
        <dbReference type="RefSeq" id="XP_013401473.1"/>
    </source>
</evidence>
<dbReference type="AlphaFoldDB" id="A0A1S3ITR3"/>
<protein>
    <submittedName>
        <fullName evidence="3">Uncharacterized protein LOC106167287</fullName>
    </submittedName>
</protein>
<dbReference type="Gene3D" id="3.90.550.10">
    <property type="entry name" value="Spore Coat Polysaccharide Biosynthesis Protein SpsA, Chain A"/>
    <property type="match status" value="1"/>
</dbReference>
<dbReference type="SUPFAM" id="SSF53448">
    <property type="entry name" value="Nucleotide-diphospho-sugar transferases"/>
    <property type="match status" value="1"/>
</dbReference>
<sequence>MKAVILAAGYGTRLERDLKADTSGQYSHLIGVPKPLLPIGHCPLISHWTKVLTTLPSLDGVYVVTNGANHEKFVTWAKDWNCVQLVCDGSTSNEGRTGAVGCLELCVRQYNVQDDLLVIAGDTMFFDDFDLSQLVQKFESFKTKDPDASMLVYVTCTDEEVHKYGILELNEEKKVVGFLEKPQPEETSSRKECPCFYFLSSKCLPLLSQFLEEKKDLPLKARDATGNFIAYLYQRAPVYATEISGRFDVGGLQSYVICHEHFKKKAETEFLG</sequence>
<dbReference type="GeneID" id="106167287"/>
<name>A0A1S3ITR3_LINAN</name>
<gene>
    <name evidence="3" type="primary">LOC106167287</name>
</gene>
<dbReference type="InParanoid" id="A0A1S3ITR3"/>
<dbReference type="KEGG" id="lak:106167287"/>
<dbReference type="PANTHER" id="PTHR42883">
    <property type="entry name" value="GLUCOSE-1-PHOSPHATE THYMIDYLTRANSFERASE"/>
    <property type="match status" value="1"/>
</dbReference>
<dbReference type="Proteomes" id="UP000085678">
    <property type="component" value="Unplaced"/>
</dbReference>
<dbReference type="PANTHER" id="PTHR42883:SF2">
    <property type="entry name" value="THYMIDYLYLTRANSFERASE"/>
    <property type="match status" value="1"/>
</dbReference>
<organism evidence="2 3">
    <name type="scientific">Lingula anatina</name>
    <name type="common">Brachiopod</name>
    <name type="synonym">Lingula unguis</name>
    <dbReference type="NCBI Taxonomy" id="7574"/>
    <lineage>
        <taxon>Eukaryota</taxon>
        <taxon>Metazoa</taxon>
        <taxon>Spiralia</taxon>
        <taxon>Lophotrochozoa</taxon>
        <taxon>Brachiopoda</taxon>
        <taxon>Linguliformea</taxon>
        <taxon>Lingulata</taxon>
        <taxon>Lingulida</taxon>
        <taxon>Linguloidea</taxon>
        <taxon>Lingulidae</taxon>
        <taxon>Lingula</taxon>
    </lineage>
</organism>
<feature type="domain" description="Nucleotidyl transferase" evidence="1">
    <location>
        <begin position="2"/>
        <end position="261"/>
    </location>
</feature>
<dbReference type="OrthoDB" id="6339427at2759"/>
<evidence type="ECO:0000259" key="1">
    <source>
        <dbReference type="Pfam" id="PF00483"/>
    </source>
</evidence>
<proteinExistence type="predicted"/>
<evidence type="ECO:0000313" key="2">
    <source>
        <dbReference type="Proteomes" id="UP000085678"/>
    </source>
</evidence>
<dbReference type="Pfam" id="PF00483">
    <property type="entry name" value="NTP_transferase"/>
    <property type="match status" value="1"/>
</dbReference>
<reference evidence="3" key="1">
    <citation type="submission" date="2025-08" db="UniProtKB">
        <authorList>
            <consortium name="RefSeq"/>
        </authorList>
    </citation>
    <scope>IDENTIFICATION</scope>
    <source>
        <tissue evidence="3">Gonads</tissue>
    </source>
</reference>
<dbReference type="STRING" id="7574.A0A1S3ITR3"/>
<dbReference type="InterPro" id="IPR029044">
    <property type="entry name" value="Nucleotide-diphossugar_trans"/>
</dbReference>
<accession>A0A1S3ITR3</accession>
<keyword evidence="2" id="KW-1185">Reference proteome</keyword>
<dbReference type="RefSeq" id="XP_013401473.1">
    <property type="nucleotide sequence ID" value="XM_013546019.2"/>
</dbReference>